<proteinExistence type="predicted"/>
<gene>
    <name evidence="2" type="ORF">F5891DRAFT_1017757</name>
</gene>
<name>A0AAD4ECE6_9AGAM</name>
<keyword evidence="1" id="KW-0732">Signal</keyword>
<evidence type="ECO:0000313" key="2">
    <source>
        <dbReference type="EMBL" id="KAG1903668.1"/>
    </source>
</evidence>
<accession>A0AAD4ECE6</accession>
<keyword evidence="3" id="KW-1185">Reference proteome</keyword>
<dbReference type="AlphaFoldDB" id="A0AAD4ECE6"/>
<comment type="caution">
    <text evidence="2">The sequence shown here is derived from an EMBL/GenBank/DDBJ whole genome shotgun (WGS) entry which is preliminary data.</text>
</comment>
<evidence type="ECO:0000313" key="3">
    <source>
        <dbReference type="Proteomes" id="UP001195769"/>
    </source>
</evidence>
<dbReference type="GeneID" id="64655308"/>
<dbReference type="EMBL" id="JABBWK010000012">
    <property type="protein sequence ID" value="KAG1903668.1"/>
    <property type="molecule type" value="Genomic_DNA"/>
</dbReference>
<dbReference type="Proteomes" id="UP001195769">
    <property type="component" value="Unassembled WGS sequence"/>
</dbReference>
<dbReference type="RefSeq" id="XP_041229243.1">
    <property type="nucleotide sequence ID" value="XM_041361010.1"/>
</dbReference>
<feature type="chain" id="PRO_5042278405" evidence="1">
    <location>
        <begin position="22"/>
        <end position="128"/>
    </location>
</feature>
<organism evidence="2 3">
    <name type="scientific">Suillus fuscotomentosus</name>
    <dbReference type="NCBI Taxonomy" id="1912939"/>
    <lineage>
        <taxon>Eukaryota</taxon>
        <taxon>Fungi</taxon>
        <taxon>Dikarya</taxon>
        <taxon>Basidiomycota</taxon>
        <taxon>Agaricomycotina</taxon>
        <taxon>Agaricomycetes</taxon>
        <taxon>Agaricomycetidae</taxon>
        <taxon>Boletales</taxon>
        <taxon>Suillineae</taxon>
        <taxon>Suillaceae</taxon>
        <taxon>Suillus</taxon>
    </lineage>
</organism>
<sequence>MRLSFVLATVVALTTSISVDGADNENCPFWCRHTRECRECEFAKQCVSMSGLCPGSIYITYRHGRSSLYATVGEQVAGLYADRTEPVLYGLASRTRIGKGGDGIITIDKSGCDVDRLSSHHVISSNGL</sequence>
<protein>
    <submittedName>
        <fullName evidence="2">Uncharacterized protein</fullName>
    </submittedName>
</protein>
<evidence type="ECO:0000256" key="1">
    <source>
        <dbReference type="SAM" id="SignalP"/>
    </source>
</evidence>
<reference evidence="2" key="1">
    <citation type="journal article" date="2020" name="New Phytol.">
        <title>Comparative genomics reveals dynamic genome evolution in host specialist ectomycorrhizal fungi.</title>
        <authorList>
            <person name="Lofgren L.A."/>
            <person name="Nguyen N.H."/>
            <person name="Vilgalys R."/>
            <person name="Ruytinx J."/>
            <person name="Liao H.L."/>
            <person name="Branco S."/>
            <person name="Kuo A."/>
            <person name="LaButti K."/>
            <person name="Lipzen A."/>
            <person name="Andreopoulos W."/>
            <person name="Pangilinan J."/>
            <person name="Riley R."/>
            <person name="Hundley H."/>
            <person name="Na H."/>
            <person name="Barry K."/>
            <person name="Grigoriev I.V."/>
            <person name="Stajich J.E."/>
            <person name="Kennedy P.G."/>
        </authorList>
    </citation>
    <scope>NUCLEOTIDE SEQUENCE</scope>
    <source>
        <strain evidence="2">FC203</strain>
    </source>
</reference>
<feature type="signal peptide" evidence="1">
    <location>
        <begin position="1"/>
        <end position="21"/>
    </location>
</feature>